<gene>
    <name evidence="7" type="ORF">GGP83_002200</name>
</gene>
<evidence type="ECO:0000256" key="2">
    <source>
        <dbReference type="ARBA" id="ARBA00022692"/>
    </source>
</evidence>
<dbReference type="Gene3D" id="1.20.1420.30">
    <property type="entry name" value="NCX, central ion-binding region"/>
    <property type="match status" value="1"/>
</dbReference>
<dbReference type="InterPro" id="IPR044880">
    <property type="entry name" value="NCX_ion-bd_dom_sf"/>
</dbReference>
<dbReference type="InterPro" id="IPR004481">
    <property type="entry name" value="K/Na/Ca-exchanger"/>
</dbReference>
<dbReference type="GO" id="GO:0005886">
    <property type="term" value="C:plasma membrane"/>
    <property type="evidence" value="ECO:0007669"/>
    <property type="project" value="TreeGrafter"/>
</dbReference>
<evidence type="ECO:0000256" key="4">
    <source>
        <dbReference type="ARBA" id="ARBA00023136"/>
    </source>
</evidence>
<dbReference type="Proteomes" id="UP001155010">
    <property type="component" value="Unassembled WGS sequence"/>
</dbReference>
<keyword evidence="4 5" id="KW-0472">Membrane</keyword>
<keyword evidence="2 5" id="KW-0812">Transmembrane</keyword>
<dbReference type="EMBL" id="JANUBB010000008">
    <property type="protein sequence ID" value="MCS3952237.1"/>
    <property type="molecule type" value="Genomic_DNA"/>
</dbReference>
<organism evidence="7 8">
    <name type="scientific">Salinibacter ruber</name>
    <dbReference type="NCBI Taxonomy" id="146919"/>
    <lineage>
        <taxon>Bacteria</taxon>
        <taxon>Pseudomonadati</taxon>
        <taxon>Rhodothermota</taxon>
        <taxon>Rhodothermia</taxon>
        <taxon>Rhodothermales</taxon>
        <taxon>Salinibacteraceae</taxon>
        <taxon>Salinibacter</taxon>
    </lineage>
</organism>
<proteinExistence type="predicted"/>
<feature type="transmembrane region" description="Helical" evidence="5">
    <location>
        <begin position="102"/>
        <end position="121"/>
    </location>
</feature>
<feature type="domain" description="Sodium/calcium exchanger membrane region" evidence="6">
    <location>
        <begin position="2"/>
        <end position="110"/>
    </location>
</feature>
<comment type="subcellular location">
    <subcellularLocation>
        <location evidence="1">Membrane</location>
        <topology evidence="1">Multi-pass membrane protein</topology>
    </subcellularLocation>
</comment>
<feature type="transmembrane region" description="Helical" evidence="5">
    <location>
        <begin position="59"/>
        <end position="82"/>
    </location>
</feature>
<evidence type="ECO:0000256" key="5">
    <source>
        <dbReference type="SAM" id="Phobius"/>
    </source>
</evidence>
<dbReference type="AlphaFoldDB" id="A0A9X2ZT60"/>
<name>A0A9X2ZT60_9BACT</name>
<evidence type="ECO:0000313" key="8">
    <source>
        <dbReference type="Proteomes" id="UP001155010"/>
    </source>
</evidence>
<comment type="caution">
    <text evidence="7">The sequence shown here is derived from an EMBL/GenBank/DDBJ whole genome shotgun (WGS) entry which is preliminary data.</text>
</comment>
<feature type="transmembrane region" description="Helical" evidence="5">
    <location>
        <begin position="23"/>
        <end position="47"/>
    </location>
</feature>
<evidence type="ECO:0000259" key="6">
    <source>
        <dbReference type="Pfam" id="PF01699"/>
    </source>
</evidence>
<dbReference type="PANTHER" id="PTHR10846">
    <property type="entry name" value="SODIUM/POTASSIUM/CALCIUM EXCHANGER"/>
    <property type="match status" value="1"/>
</dbReference>
<evidence type="ECO:0000256" key="3">
    <source>
        <dbReference type="ARBA" id="ARBA00022989"/>
    </source>
</evidence>
<protein>
    <submittedName>
        <fullName evidence="7">Ca2+/Na+ antiporter</fullName>
    </submittedName>
</protein>
<dbReference type="PANTHER" id="PTHR10846:SF8">
    <property type="entry name" value="INNER MEMBRANE PROTEIN YRBG"/>
    <property type="match status" value="1"/>
</dbReference>
<evidence type="ECO:0000256" key="1">
    <source>
        <dbReference type="ARBA" id="ARBA00004141"/>
    </source>
</evidence>
<dbReference type="Pfam" id="PF01699">
    <property type="entry name" value="Na_Ca_ex"/>
    <property type="match status" value="1"/>
</dbReference>
<dbReference type="GO" id="GO:0006874">
    <property type="term" value="P:intracellular calcium ion homeostasis"/>
    <property type="evidence" value="ECO:0007669"/>
    <property type="project" value="TreeGrafter"/>
</dbReference>
<dbReference type="GO" id="GO:0005262">
    <property type="term" value="F:calcium channel activity"/>
    <property type="evidence" value="ECO:0007669"/>
    <property type="project" value="TreeGrafter"/>
</dbReference>
<dbReference type="InterPro" id="IPR004837">
    <property type="entry name" value="NaCa_Exmemb"/>
</dbReference>
<accession>A0A9X2ZT60</accession>
<reference evidence="7" key="1">
    <citation type="submission" date="2022-08" db="EMBL/GenBank/DDBJ databases">
        <title>Genomic Encyclopedia of Type Strains, Phase V (KMG-V): Genome sequencing to study the core and pangenomes of soil and plant-associated prokaryotes.</title>
        <authorList>
            <person name="Whitman W."/>
        </authorList>
    </citation>
    <scope>NUCLEOTIDE SEQUENCE</scope>
    <source>
        <strain evidence="7">SP2017</strain>
    </source>
</reference>
<sequence length="129" mass="13426">MLGAQWIVTGAVDLAQRIGVSELVIGLTIVAGGTSLSELATSVLAGLQGRRELAVGNVLGSNLLNLLAVLGLSALFLGYYGAYVGYLFLAATQHDALPAFSTAMWTVVIPLTALTLLGASIREWWGEGH</sequence>
<dbReference type="GO" id="GO:0008273">
    <property type="term" value="F:calcium, potassium:sodium antiporter activity"/>
    <property type="evidence" value="ECO:0007669"/>
    <property type="project" value="TreeGrafter"/>
</dbReference>
<keyword evidence="3 5" id="KW-1133">Transmembrane helix</keyword>
<evidence type="ECO:0000313" key="7">
    <source>
        <dbReference type="EMBL" id="MCS3952237.1"/>
    </source>
</evidence>